<dbReference type="Proteomes" id="UP000677611">
    <property type="component" value="Unassembled WGS sequence"/>
</dbReference>
<sequence length="191" mass="22148">MYIKTEQDIIKLIQNDTWMMEILQTAKTLQLPDWWVCAGFVRSKIWDVLHGYDVRTPTPDIDIIYFDPLHISESTEKKLETMLKNIDSTIPWSVKNQARMHVVNNMPPYLSSVDAISKFSETATALGVTLDEQDNVVLTAPCGIEDVLTLQVKPTPHFLETKELTNMYETRLQKKNWQSKWPNITIFHPEI</sequence>
<dbReference type="PANTHER" id="PTHR39166">
    <property type="entry name" value="BLL1166 PROTEIN"/>
    <property type="match status" value="1"/>
</dbReference>
<keyword evidence="2" id="KW-1185">Reference proteome</keyword>
<proteinExistence type="predicted"/>
<accession>A0ABS3P2G5</accession>
<name>A0ABS3P2G5_9BACI</name>
<dbReference type="EMBL" id="JAGDQJ010000024">
    <property type="protein sequence ID" value="MBO1627402.1"/>
    <property type="molecule type" value="Genomic_DNA"/>
</dbReference>
<evidence type="ECO:0000313" key="1">
    <source>
        <dbReference type="EMBL" id="MBO1627402.1"/>
    </source>
</evidence>
<dbReference type="RefSeq" id="WP_208018737.1">
    <property type="nucleotide sequence ID" value="NZ_JAGDQJ010000024.1"/>
</dbReference>
<dbReference type="InterPro" id="IPR009267">
    <property type="entry name" value="NTP_transf_6"/>
</dbReference>
<evidence type="ECO:0000313" key="2">
    <source>
        <dbReference type="Proteomes" id="UP000677611"/>
    </source>
</evidence>
<dbReference type="PANTHER" id="PTHR39166:SF1">
    <property type="entry name" value="BLL1166 PROTEIN"/>
    <property type="match status" value="1"/>
</dbReference>
<organism evidence="1 2">
    <name type="scientific">Bacillus arachidis</name>
    <dbReference type="NCBI Taxonomy" id="2819290"/>
    <lineage>
        <taxon>Bacteria</taxon>
        <taxon>Bacillati</taxon>
        <taxon>Bacillota</taxon>
        <taxon>Bacilli</taxon>
        <taxon>Bacillales</taxon>
        <taxon>Bacillaceae</taxon>
        <taxon>Bacillus</taxon>
    </lineage>
</organism>
<protein>
    <submittedName>
        <fullName evidence="1">Nucleotidyltransferase family protein</fullName>
    </submittedName>
</protein>
<comment type="caution">
    <text evidence="1">The sequence shown here is derived from an EMBL/GenBank/DDBJ whole genome shotgun (WGS) entry which is preliminary data.</text>
</comment>
<reference evidence="1 2" key="1">
    <citation type="submission" date="2021-03" db="EMBL/GenBank/DDBJ databases">
        <title>Identification of novel Bacillus strains.</title>
        <authorList>
            <person name="Xiao Z."/>
            <person name="Li Y."/>
            <person name="Shen J."/>
        </authorList>
    </citation>
    <scope>NUCLEOTIDE SEQUENCE [LARGE SCALE GENOMIC DNA]</scope>
    <source>
        <strain evidence="1 2">SY8</strain>
    </source>
</reference>
<dbReference type="Pfam" id="PF06042">
    <property type="entry name" value="NTP_transf_6"/>
    <property type="match status" value="1"/>
</dbReference>
<gene>
    <name evidence="1" type="ORF">J4P90_19625</name>
</gene>